<evidence type="ECO:0000313" key="3">
    <source>
        <dbReference type="Proteomes" id="UP001066276"/>
    </source>
</evidence>
<proteinExistence type="predicted"/>
<name>A0AAV7U7T7_PLEWA</name>
<keyword evidence="3" id="KW-1185">Reference proteome</keyword>
<dbReference type="Proteomes" id="UP001066276">
    <property type="component" value="Chromosome 3_1"/>
</dbReference>
<accession>A0AAV7U7T7</accession>
<feature type="compositionally biased region" description="Low complexity" evidence="1">
    <location>
        <begin position="38"/>
        <end position="52"/>
    </location>
</feature>
<dbReference type="AlphaFoldDB" id="A0AAV7U7T7"/>
<comment type="caution">
    <text evidence="2">The sequence shown here is derived from an EMBL/GenBank/DDBJ whole genome shotgun (WGS) entry which is preliminary data.</text>
</comment>
<gene>
    <name evidence="2" type="ORF">NDU88_001932</name>
</gene>
<evidence type="ECO:0000313" key="2">
    <source>
        <dbReference type="EMBL" id="KAJ1185137.1"/>
    </source>
</evidence>
<reference evidence="2" key="1">
    <citation type="journal article" date="2022" name="bioRxiv">
        <title>Sequencing and chromosome-scale assembly of the giantPleurodeles waltlgenome.</title>
        <authorList>
            <person name="Brown T."/>
            <person name="Elewa A."/>
            <person name="Iarovenko S."/>
            <person name="Subramanian E."/>
            <person name="Araus A.J."/>
            <person name="Petzold A."/>
            <person name="Susuki M."/>
            <person name="Suzuki K.-i.T."/>
            <person name="Hayashi T."/>
            <person name="Toyoda A."/>
            <person name="Oliveira C."/>
            <person name="Osipova E."/>
            <person name="Leigh N.D."/>
            <person name="Simon A."/>
            <person name="Yun M.H."/>
        </authorList>
    </citation>
    <scope>NUCLEOTIDE SEQUENCE</scope>
    <source>
        <strain evidence="2">20211129_DDA</strain>
        <tissue evidence="2">Liver</tissue>
    </source>
</reference>
<feature type="region of interest" description="Disordered" evidence="1">
    <location>
        <begin position="33"/>
        <end position="55"/>
    </location>
</feature>
<feature type="region of interest" description="Disordered" evidence="1">
    <location>
        <begin position="168"/>
        <end position="227"/>
    </location>
</feature>
<protein>
    <submittedName>
        <fullName evidence="2">Uncharacterized protein</fullName>
    </submittedName>
</protein>
<sequence length="227" mass="24494">MWVYLHPREVRPMRFTFSAPEILTFSPIVQTTNSDRCPASSSSSEGPPHGSPVRPLCCLRPRSAPSSTRLQGIFEPDWTEGDGREKSRLLLRLSLQGSVITPSQLPPESSGVFLLKQHRSGGGGELSIRAAHLSWHLLHPRRGQVSPRPARSVSVHLGDTLRCLTTCSVPTGRLGAPRPLPPPGATPSLRPTPAQPIAVSPAVQRGPDICRGAASAADRRQPHRGSF</sequence>
<organism evidence="2 3">
    <name type="scientific">Pleurodeles waltl</name>
    <name type="common">Iberian ribbed newt</name>
    <dbReference type="NCBI Taxonomy" id="8319"/>
    <lineage>
        <taxon>Eukaryota</taxon>
        <taxon>Metazoa</taxon>
        <taxon>Chordata</taxon>
        <taxon>Craniata</taxon>
        <taxon>Vertebrata</taxon>
        <taxon>Euteleostomi</taxon>
        <taxon>Amphibia</taxon>
        <taxon>Batrachia</taxon>
        <taxon>Caudata</taxon>
        <taxon>Salamandroidea</taxon>
        <taxon>Salamandridae</taxon>
        <taxon>Pleurodelinae</taxon>
        <taxon>Pleurodeles</taxon>
    </lineage>
</organism>
<dbReference type="EMBL" id="JANPWB010000005">
    <property type="protein sequence ID" value="KAJ1185137.1"/>
    <property type="molecule type" value="Genomic_DNA"/>
</dbReference>
<evidence type="ECO:0000256" key="1">
    <source>
        <dbReference type="SAM" id="MobiDB-lite"/>
    </source>
</evidence>